<gene>
    <name evidence="1" type="ORF">TNCT_575271</name>
</gene>
<dbReference type="AlphaFoldDB" id="A0A8X6M0B7"/>
<evidence type="ECO:0000313" key="1">
    <source>
        <dbReference type="EMBL" id="GFR27292.1"/>
    </source>
</evidence>
<sequence length="124" mass="13647">MHQCFDYKLVISSSIKCLEALHFSGCLDQMFVISVSAGHINCTTLWWLLGIQVYSNHSLPGQHQLCLKRYTSAAVLTKSVVISVATGIPPSILIALHFSGCLVYKFSHISHCQDTIKCSYSAAL</sequence>
<proteinExistence type="predicted"/>
<protein>
    <submittedName>
        <fullName evidence="1">Uncharacterized protein</fullName>
    </submittedName>
</protein>
<comment type="caution">
    <text evidence="1">The sequence shown here is derived from an EMBL/GenBank/DDBJ whole genome shotgun (WGS) entry which is preliminary data.</text>
</comment>
<keyword evidence="2" id="KW-1185">Reference proteome</keyword>
<name>A0A8X6M0B7_TRICU</name>
<organism evidence="1 2">
    <name type="scientific">Trichonephila clavata</name>
    <name type="common">Joro spider</name>
    <name type="synonym">Nephila clavata</name>
    <dbReference type="NCBI Taxonomy" id="2740835"/>
    <lineage>
        <taxon>Eukaryota</taxon>
        <taxon>Metazoa</taxon>
        <taxon>Ecdysozoa</taxon>
        <taxon>Arthropoda</taxon>
        <taxon>Chelicerata</taxon>
        <taxon>Arachnida</taxon>
        <taxon>Araneae</taxon>
        <taxon>Araneomorphae</taxon>
        <taxon>Entelegynae</taxon>
        <taxon>Araneoidea</taxon>
        <taxon>Nephilidae</taxon>
        <taxon>Trichonephila</taxon>
    </lineage>
</organism>
<dbReference type="EMBL" id="BMAO01028777">
    <property type="protein sequence ID" value="GFR27292.1"/>
    <property type="molecule type" value="Genomic_DNA"/>
</dbReference>
<reference evidence="1" key="1">
    <citation type="submission" date="2020-07" db="EMBL/GenBank/DDBJ databases">
        <title>Multicomponent nature underlies the extraordinary mechanical properties of spider dragline silk.</title>
        <authorList>
            <person name="Kono N."/>
            <person name="Nakamura H."/>
            <person name="Mori M."/>
            <person name="Yoshida Y."/>
            <person name="Ohtoshi R."/>
            <person name="Malay A.D."/>
            <person name="Moran D.A.P."/>
            <person name="Tomita M."/>
            <person name="Numata K."/>
            <person name="Arakawa K."/>
        </authorList>
    </citation>
    <scope>NUCLEOTIDE SEQUENCE</scope>
</reference>
<dbReference type="Proteomes" id="UP000887116">
    <property type="component" value="Unassembled WGS sequence"/>
</dbReference>
<evidence type="ECO:0000313" key="2">
    <source>
        <dbReference type="Proteomes" id="UP000887116"/>
    </source>
</evidence>
<accession>A0A8X6M0B7</accession>